<proteinExistence type="predicted"/>
<organism evidence="2 3">
    <name type="scientific">Bursaphelenchus okinawaensis</name>
    <dbReference type="NCBI Taxonomy" id="465554"/>
    <lineage>
        <taxon>Eukaryota</taxon>
        <taxon>Metazoa</taxon>
        <taxon>Ecdysozoa</taxon>
        <taxon>Nematoda</taxon>
        <taxon>Chromadorea</taxon>
        <taxon>Rhabditida</taxon>
        <taxon>Tylenchina</taxon>
        <taxon>Tylenchomorpha</taxon>
        <taxon>Aphelenchoidea</taxon>
        <taxon>Aphelenchoididae</taxon>
        <taxon>Bursaphelenchus</taxon>
    </lineage>
</organism>
<reference evidence="2" key="1">
    <citation type="submission" date="2020-09" db="EMBL/GenBank/DDBJ databases">
        <authorList>
            <person name="Kikuchi T."/>
        </authorList>
    </citation>
    <scope>NUCLEOTIDE SEQUENCE</scope>
    <source>
        <strain evidence="2">SH1</strain>
    </source>
</reference>
<evidence type="ECO:0000313" key="3">
    <source>
        <dbReference type="Proteomes" id="UP000614601"/>
    </source>
</evidence>
<dbReference type="Proteomes" id="UP000614601">
    <property type="component" value="Unassembled WGS sequence"/>
</dbReference>
<dbReference type="EMBL" id="CAJFCW020000005">
    <property type="protein sequence ID" value="CAG9121218.1"/>
    <property type="molecule type" value="Genomic_DNA"/>
</dbReference>
<gene>
    <name evidence="2" type="ORF">BOKJ2_LOCUS11710</name>
</gene>
<evidence type="ECO:0000313" key="2">
    <source>
        <dbReference type="EMBL" id="CAD5225703.1"/>
    </source>
</evidence>
<comment type="caution">
    <text evidence="2">The sequence shown here is derived from an EMBL/GenBank/DDBJ whole genome shotgun (WGS) entry which is preliminary data.</text>
</comment>
<name>A0A811LBE3_9BILA</name>
<accession>A0A811LBE3</accession>
<protein>
    <submittedName>
        <fullName evidence="2">Uncharacterized protein</fullName>
    </submittedName>
</protein>
<sequence length="265" mass="29855">MYKLTLIVLINVLCFTPTYGDFFGDVADTGSEVISSIGDTGKDVFNAVACAPCIGLVELFFWLLENSDTFYDLVDWACDQFMYGVVCSVGLGSAGLASNVLTPHYICTSLIGSPICMQIDKRSISDMFNGIDQQFENIDQNQNYGQKQSHNKKSQFGQNEDVLTILSRVFNDSRPIYTKNQKEFQEILTMLPIQSLSDIKPAVNNFKKVWPAFRPKDQQDLIKMGRDFKQNVKTVPIEQSLDDLRRISHKYNGALANMAQEGNRQ</sequence>
<dbReference type="Proteomes" id="UP000783686">
    <property type="component" value="Unassembled WGS sequence"/>
</dbReference>
<dbReference type="EMBL" id="CAJFDH010000005">
    <property type="protein sequence ID" value="CAD5225703.1"/>
    <property type="molecule type" value="Genomic_DNA"/>
</dbReference>
<feature type="chain" id="PRO_5036221402" evidence="1">
    <location>
        <begin position="21"/>
        <end position="265"/>
    </location>
</feature>
<evidence type="ECO:0000256" key="1">
    <source>
        <dbReference type="SAM" id="SignalP"/>
    </source>
</evidence>
<feature type="signal peptide" evidence="1">
    <location>
        <begin position="1"/>
        <end position="20"/>
    </location>
</feature>
<dbReference type="AlphaFoldDB" id="A0A811LBE3"/>
<keyword evidence="1" id="KW-0732">Signal</keyword>
<keyword evidence="3" id="KW-1185">Reference proteome</keyword>